<dbReference type="OrthoDB" id="10527584at2759"/>
<keyword evidence="2" id="KW-1185">Reference proteome</keyword>
<evidence type="ECO:0000313" key="1">
    <source>
        <dbReference type="EMBL" id="TMS37038.1"/>
    </source>
</evidence>
<protein>
    <submittedName>
        <fullName evidence="1">Uncharacterized protein</fullName>
    </submittedName>
</protein>
<organism evidence="1 2">
    <name type="scientific">Steinernema carpocapsae</name>
    <name type="common">Entomopathogenic nematode</name>
    <dbReference type="NCBI Taxonomy" id="34508"/>
    <lineage>
        <taxon>Eukaryota</taxon>
        <taxon>Metazoa</taxon>
        <taxon>Ecdysozoa</taxon>
        <taxon>Nematoda</taxon>
        <taxon>Chromadorea</taxon>
        <taxon>Rhabditida</taxon>
        <taxon>Tylenchina</taxon>
        <taxon>Panagrolaimomorpha</taxon>
        <taxon>Strongyloidoidea</taxon>
        <taxon>Steinernematidae</taxon>
        <taxon>Steinernema</taxon>
    </lineage>
</organism>
<proteinExistence type="predicted"/>
<dbReference type="EMBL" id="AZBU02000001">
    <property type="protein sequence ID" value="TMS37038.1"/>
    <property type="molecule type" value="Genomic_DNA"/>
</dbReference>
<sequence>MSSTADNSAFSFSDLSKASNSAASPQGSSASCSMDSMYRSLHSFWTERRPSWVTSWQQFDNSKLNDSYLSTYGSLNFP</sequence>
<comment type="caution">
    <text evidence="1">The sequence shown here is derived from an EMBL/GenBank/DDBJ whole genome shotgun (WGS) entry which is preliminary data.</text>
</comment>
<accession>A0A4U8UYP1</accession>
<dbReference type="AlphaFoldDB" id="A0A4U8UYP1"/>
<reference evidence="1 2" key="1">
    <citation type="journal article" date="2015" name="Genome Biol.">
        <title>Comparative genomics of Steinernema reveals deeply conserved gene regulatory networks.</title>
        <authorList>
            <person name="Dillman A.R."/>
            <person name="Macchietto M."/>
            <person name="Porter C.F."/>
            <person name="Rogers A."/>
            <person name="Williams B."/>
            <person name="Antoshechkin I."/>
            <person name="Lee M.M."/>
            <person name="Goodwin Z."/>
            <person name="Lu X."/>
            <person name="Lewis E.E."/>
            <person name="Goodrich-Blair H."/>
            <person name="Stock S.P."/>
            <person name="Adams B.J."/>
            <person name="Sternberg P.W."/>
            <person name="Mortazavi A."/>
        </authorList>
    </citation>
    <scope>NUCLEOTIDE SEQUENCE [LARGE SCALE GENOMIC DNA]</scope>
    <source>
        <strain evidence="1 2">ALL</strain>
    </source>
</reference>
<dbReference type="Proteomes" id="UP000298663">
    <property type="component" value="Unassembled WGS sequence"/>
</dbReference>
<gene>
    <name evidence="1" type="ORF">L596_004060</name>
</gene>
<reference evidence="1 2" key="2">
    <citation type="journal article" date="2019" name="G3 (Bethesda)">
        <title>Hybrid Assembly of the Genome of the Entomopathogenic Nematode Steinernema carpocapsae Identifies the X-Chromosome.</title>
        <authorList>
            <person name="Serra L."/>
            <person name="Macchietto M."/>
            <person name="Macias-Munoz A."/>
            <person name="McGill C.J."/>
            <person name="Rodriguez I.M."/>
            <person name="Rodriguez B."/>
            <person name="Murad R."/>
            <person name="Mortazavi A."/>
        </authorList>
    </citation>
    <scope>NUCLEOTIDE SEQUENCE [LARGE SCALE GENOMIC DNA]</scope>
    <source>
        <strain evidence="1 2">ALL</strain>
    </source>
</reference>
<name>A0A4U8UYP1_STECR</name>
<evidence type="ECO:0000313" key="2">
    <source>
        <dbReference type="Proteomes" id="UP000298663"/>
    </source>
</evidence>